<dbReference type="PANTHER" id="PTHR34045:SF18">
    <property type="entry name" value="OS03G0406300 PROTEIN"/>
    <property type="match status" value="1"/>
</dbReference>
<reference evidence="4" key="1">
    <citation type="journal article" date="2013" name="Nat. Commun.">
        <title>Whole-genome sequencing of Oryza brachyantha reveals mechanisms underlying Oryza genome evolution.</title>
        <authorList>
            <person name="Chen J."/>
            <person name="Huang Q."/>
            <person name="Gao D."/>
            <person name="Wang J."/>
            <person name="Lang Y."/>
            <person name="Liu T."/>
            <person name="Li B."/>
            <person name="Bai Z."/>
            <person name="Luis Goicoechea J."/>
            <person name="Liang C."/>
            <person name="Chen C."/>
            <person name="Zhang W."/>
            <person name="Sun S."/>
            <person name="Liao Y."/>
            <person name="Zhang X."/>
            <person name="Yang L."/>
            <person name="Song C."/>
            <person name="Wang M."/>
            <person name="Shi J."/>
            <person name="Liu G."/>
            <person name="Liu J."/>
            <person name="Zhou H."/>
            <person name="Zhou W."/>
            <person name="Yu Q."/>
            <person name="An N."/>
            <person name="Chen Y."/>
            <person name="Cai Q."/>
            <person name="Wang B."/>
            <person name="Liu B."/>
            <person name="Min J."/>
            <person name="Huang Y."/>
            <person name="Wu H."/>
            <person name="Li Z."/>
            <person name="Zhang Y."/>
            <person name="Yin Y."/>
            <person name="Song W."/>
            <person name="Jiang J."/>
            <person name="Jackson S.A."/>
            <person name="Wing R.A."/>
            <person name="Wang J."/>
            <person name="Chen M."/>
        </authorList>
    </citation>
    <scope>NUCLEOTIDE SEQUENCE [LARGE SCALE GENOMIC DNA]</scope>
    <source>
        <strain evidence="4">cv. IRGC 101232</strain>
    </source>
</reference>
<dbReference type="Proteomes" id="UP000006038">
    <property type="component" value="Chromosome 3"/>
</dbReference>
<dbReference type="AlphaFoldDB" id="J3LPM8"/>
<dbReference type="GO" id="GO:0040008">
    <property type="term" value="P:regulation of growth"/>
    <property type="evidence" value="ECO:0007669"/>
    <property type="project" value="InterPro"/>
</dbReference>
<dbReference type="HOGENOM" id="CLU_068790_0_0_1"/>
<organism evidence="4">
    <name type="scientific">Oryza brachyantha</name>
    <name type="common">malo sina</name>
    <dbReference type="NCBI Taxonomy" id="4533"/>
    <lineage>
        <taxon>Eukaryota</taxon>
        <taxon>Viridiplantae</taxon>
        <taxon>Streptophyta</taxon>
        <taxon>Embryophyta</taxon>
        <taxon>Tracheophyta</taxon>
        <taxon>Spermatophyta</taxon>
        <taxon>Magnoliopsida</taxon>
        <taxon>Liliopsida</taxon>
        <taxon>Poales</taxon>
        <taxon>Poaceae</taxon>
        <taxon>BOP clade</taxon>
        <taxon>Oryzoideae</taxon>
        <taxon>Oryzeae</taxon>
        <taxon>Oryzinae</taxon>
        <taxon>Oryza</taxon>
    </lineage>
</organism>
<evidence type="ECO:0000313" key="4">
    <source>
        <dbReference type="EnsemblPlants" id="OB03G30040.1"/>
    </source>
</evidence>
<feature type="region of interest" description="Disordered" evidence="3">
    <location>
        <begin position="1"/>
        <end position="22"/>
    </location>
</feature>
<dbReference type="Gramene" id="OB03G30040.1">
    <property type="protein sequence ID" value="OB03G30040.1"/>
    <property type="gene ID" value="OB03G30040"/>
</dbReference>
<comment type="similarity">
    <text evidence="2">Belongs to the LAZY family.</text>
</comment>
<sequence>MMQGGRAAAAAAAESRGLAAGNASTVAAVVVAAGKERSHQYQQVVPEDLAGDDRRLWSSSTPAPSHLFSIGTLGNDQLPEEEEEDLPEFSVEEVRKLQDALARLLLRARSKKSEAVAAVATAAGGAGADSGLPLDKFLNCPSSLELDRRAQRDHGGGLSPDTKMILTKAKDLLVDGNTTTTSNIKNKSFKFLLKKVCVCHGGCFVPAPSLKDPTESTMEKFLRTVLGRKFSARPSSSPAARAYFLEGKKARGDRRRRRHRGDKDDDDDEEENKGGESCKWDRTDSEYTRKMYREYTVQLVLGSWDKYSRNRKDNQCTIVNGSN</sequence>
<proteinExistence type="inferred from homology"/>
<feature type="compositionally biased region" description="Basic residues" evidence="3">
    <location>
        <begin position="251"/>
        <end position="260"/>
    </location>
</feature>
<keyword evidence="5" id="KW-1185">Reference proteome</keyword>
<dbReference type="PANTHER" id="PTHR34045">
    <property type="entry name" value="OS03G0406300 PROTEIN"/>
    <property type="match status" value="1"/>
</dbReference>
<dbReference type="STRING" id="4533.J3LPM8"/>
<name>J3LPM8_ORYBR</name>
<keyword evidence="1" id="KW-0341">Growth regulation</keyword>
<dbReference type="eggNOG" id="ENOG502QSTE">
    <property type="taxonomic scope" value="Eukaryota"/>
</dbReference>
<evidence type="ECO:0000256" key="1">
    <source>
        <dbReference type="ARBA" id="ARBA00022604"/>
    </source>
</evidence>
<reference evidence="4" key="2">
    <citation type="submission" date="2013-04" db="UniProtKB">
        <authorList>
            <consortium name="EnsemblPlants"/>
        </authorList>
    </citation>
    <scope>IDENTIFICATION</scope>
</reference>
<dbReference type="InterPro" id="IPR044683">
    <property type="entry name" value="LAZY"/>
</dbReference>
<evidence type="ECO:0000313" key="5">
    <source>
        <dbReference type="Proteomes" id="UP000006038"/>
    </source>
</evidence>
<accession>J3LPM8</accession>
<feature type="region of interest" description="Disordered" evidence="3">
    <location>
        <begin position="246"/>
        <end position="279"/>
    </location>
</feature>
<dbReference type="GO" id="GO:0009630">
    <property type="term" value="P:gravitropism"/>
    <property type="evidence" value="ECO:0007669"/>
    <property type="project" value="InterPro"/>
</dbReference>
<evidence type="ECO:0000256" key="2">
    <source>
        <dbReference type="ARBA" id="ARBA00024198"/>
    </source>
</evidence>
<dbReference type="EnsemblPlants" id="OB03G30040.1">
    <property type="protein sequence ID" value="OB03G30040.1"/>
    <property type="gene ID" value="OB03G30040"/>
</dbReference>
<dbReference type="OMA" id="ESCKWDR"/>
<evidence type="ECO:0000256" key="3">
    <source>
        <dbReference type="SAM" id="MobiDB-lite"/>
    </source>
</evidence>
<protein>
    <submittedName>
        <fullName evidence="4">Uncharacterized protein</fullName>
    </submittedName>
</protein>